<sequence length="177" mass="19616">MYAQPGPFVAVTIFNPEFILRQGISKPMRRSSASCGTLHRVGLFMTTDGMVSWSDVGQGTQRRKLWENAMGFGLGSRRVAGWTVASMLICAPSWAVAQQGTAADREACTPDVFRLCGRYIPDADRIANCLQQAGPRLSPACYAVFYPQSSRAHNARTAKRYYDPPSRQRDDDDDDDD</sequence>
<reference evidence="2 3" key="1">
    <citation type="journal article" date="2014" name="Genome Announc.">
        <title>Genome Sequence of Afipia felis Strain 76713, Isolated in Hospital Water Using an Amoeba Co-Culture Procedure.</title>
        <authorList>
            <person name="Benamar S."/>
            <person name="La Scola B."/>
            <person name="Croce O."/>
        </authorList>
    </citation>
    <scope>NUCLEOTIDE SEQUENCE [LARGE SCALE GENOMIC DNA]</scope>
    <source>
        <strain evidence="2 3">76713</strain>
    </source>
</reference>
<dbReference type="AlphaFoldDB" id="A0A090MPE2"/>
<dbReference type="STRING" id="1035.BN961_00916"/>
<protein>
    <submittedName>
        <fullName evidence="2">Uncharacterized protein</fullName>
    </submittedName>
</protein>
<evidence type="ECO:0000256" key="1">
    <source>
        <dbReference type="SAM" id="MobiDB-lite"/>
    </source>
</evidence>
<accession>A0A090MPE2</accession>
<comment type="caution">
    <text evidence="2">The sequence shown here is derived from an EMBL/GenBank/DDBJ whole genome shotgun (WGS) entry which is preliminary data.</text>
</comment>
<keyword evidence="3" id="KW-1185">Reference proteome</keyword>
<feature type="region of interest" description="Disordered" evidence="1">
    <location>
        <begin position="153"/>
        <end position="177"/>
    </location>
</feature>
<feature type="compositionally biased region" description="Basic and acidic residues" evidence="1">
    <location>
        <begin position="160"/>
        <end position="170"/>
    </location>
</feature>
<gene>
    <name evidence="2" type="ORF">BN961_00916</name>
</gene>
<evidence type="ECO:0000313" key="3">
    <source>
        <dbReference type="Proteomes" id="UP000035762"/>
    </source>
</evidence>
<dbReference type="Proteomes" id="UP000035762">
    <property type="component" value="Unassembled WGS sequence"/>
</dbReference>
<proteinExistence type="predicted"/>
<organism evidence="2 3">
    <name type="scientific">Afipia felis</name>
    <name type="common">Cat scratch disease bacillus</name>
    <dbReference type="NCBI Taxonomy" id="1035"/>
    <lineage>
        <taxon>Bacteria</taxon>
        <taxon>Pseudomonadati</taxon>
        <taxon>Pseudomonadota</taxon>
        <taxon>Alphaproteobacteria</taxon>
        <taxon>Hyphomicrobiales</taxon>
        <taxon>Nitrobacteraceae</taxon>
        <taxon>Afipia</taxon>
    </lineage>
</organism>
<name>A0A090MPE2_AFIFE</name>
<dbReference type="EMBL" id="CCAZ020000001">
    <property type="protein sequence ID" value="CEG07524.1"/>
    <property type="molecule type" value="Genomic_DNA"/>
</dbReference>
<evidence type="ECO:0000313" key="2">
    <source>
        <dbReference type="EMBL" id="CEG07524.1"/>
    </source>
</evidence>